<keyword evidence="2" id="KW-1185">Reference proteome</keyword>
<evidence type="ECO:0000313" key="1">
    <source>
        <dbReference type="EMBL" id="MFB9314121.1"/>
    </source>
</evidence>
<comment type="caution">
    <text evidence="1">The sequence shown here is derived from an EMBL/GenBank/DDBJ whole genome shotgun (WGS) entry which is preliminary data.</text>
</comment>
<dbReference type="Proteomes" id="UP001589750">
    <property type="component" value="Unassembled WGS sequence"/>
</dbReference>
<evidence type="ECO:0000313" key="2">
    <source>
        <dbReference type="Proteomes" id="UP001589750"/>
    </source>
</evidence>
<sequence length="326" mass="36615">MMRPHRVPEWADTDPRRTPIALRRELIKLGYNDRALGRLKRTGVLAQPRRGAYVDGPTYAGLDEKGCYAVRTRTIMKQANTTVVASHVSSAVEYDAPTWGLDLGLTHLTRVDGEAGRKEAGVQQHCGKLIDGDVVSRNGIDMTSGTRTAIEVTTVADVEPSLIVVNHLLHHALTTEAALAERYTAEGAAMERWPHSLKTDLVLRLANPKIESAGETRTFMLCFRKHIPMPEPQVEISDPNGVVVARVDFAWPQFKVFLEFDGKIKYQRLLRPGETITDVVLREKRREELICRLTGWRCIRITWADLENPDATAAMIMRELMRQDAA</sequence>
<reference evidence="1 2" key="1">
    <citation type="submission" date="2024-09" db="EMBL/GenBank/DDBJ databases">
        <authorList>
            <person name="Sun Q."/>
            <person name="Mori K."/>
        </authorList>
    </citation>
    <scope>NUCLEOTIDE SEQUENCE [LARGE SCALE GENOMIC DNA]</scope>
    <source>
        <strain evidence="1 2">JCM 9626</strain>
    </source>
</reference>
<dbReference type="RefSeq" id="WP_140010289.1">
    <property type="nucleotide sequence ID" value="NZ_JBHMDG010000016.1"/>
</dbReference>
<organism evidence="1 2">
    <name type="scientific">Nocardioides plantarum</name>
    <dbReference type="NCBI Taxonomy" id="29299"/>
    <lineage>
        <taxon>Bacteria</taxon>
        <taxon>Bacillati</taxon>
        <taxon>Actinomycetota</taxon>
        <taxon>Actinomycetes</taxon>
        <taxon>Propionibacteriales</taxon>
        <taxon>Nocardioidaceae</taxon>
        <taxon>Nocardioides</taxon>
    </lineage>
</organism>
<protein>
    <recommendedName>
        <fullName evidence="3">Transcriptional regulator, AbiEi antitoxin, Type IV TA system</fullName>
    </recommendedName>
</protein>
<evidence type="ECO:0008006" key="3">
    <source>
        <dbReference type="Google" id="ProtNLM"/>
    </source>
</evidence>
<gene>
    <name evidence="1" type="ORF">ACFFRI_13785</name>
</gene>
<dbReference type="EMBL" id="JBHMDG010000016">
    <property type="protein sequence ID" value="MFB9314121.1"/>
    <property type="molecule type" value="Genomic_DNA"/>
</dbReference>
<accession>A0ABV5KBV6</accession>
<name>A0ABV5KBV6_9ACTN</name>
<proteinExistence type="predicted"/>